<organism evidence="2 3">
    <name type="scientific">Parvibaculum lavamentivorans (strain DS-1 / DSM 13023 / NCIMB 13966)</name>
    <dbReference type="NCBI Taxonomy" id="402881"/>
    <lineage>
        <taxon>Bacteria</taxon>
        <taxon>Pseudomonadati</taxon>
        <taxon>Pseudomonadota</taxon>
        <taxon>Alphaproteobacteria</taxon>
        <taxon>Hyphomicrobiales</taxon>
        <taxon>Parvibaculaceae</taxon>
        <taxon>Parvibaculum</taxon>
    </lineage>
</organism>
<dbReference type="AlphaFoldDB" id="A7HW22"/>
<dbReference type="KEGG" id="pla:Plav_2496"/>
<proteinExistence type="predicted"/>
<keyword evidence="1" id="KW-1133">Transmembrane helix</keyword>
<protein>
    <submittedName>
        <fullName evidence="2">Uncharacterized protein</fullName>
    </submittedName>
</protein>
<dbReference type="RefSeq" id="WP_012111416.1">
    <property type="nucleotide sequence ID" value="NC_009719.1"/>
</dbReference>
<feature type="transmembrane region" description="Helical" evidence="1">
    <location>
        <begin position="99"/>
        <end position="123"/>
    </location>
</feature>
<reference evidence="2 3" key="1">
    <citation type="journal article" date="2011" name="Stand. Genomic Sci.">
        <title>Complete genome sequence of Parvibaculum lavamentivorans type strain (DS-1(T)).</title>
        <authorList>
            <person name="Schleheck D."/>
            <person name="Weiss M."/>
            <person name="Pitluck S."/>
            <person name="Bruce D."/>
            <person name="Land M.L."/>
            <person name="Han S."/>
            <person name="Saunders E."/>
            <person name="Tapia R."/>
            <person name="Detter C."/>
            <person name="Brettin T."/>
            <person name="Han J."/>
            <person name="Woyke T."/>
            <person name="Goodwin L."/>
            <person name="Pennacchio L."/>
            <person name="Nolan M."/>
            <person name="Cook A.M."/>
            <person name="Kjelleberg S."/>
            <person name="Thomas T."/>
        </authorList>
    </citation>
    <scope>NUCLEOTIDE SEQUENCE [LARGE SCALE GENOMIC DNA]</scope>
    <source>
        <strain evidence="3">DS-1 / DSM 13023 / NCIMB 13966</strain>
    </source>
</reference>
<feature type="transmembrane region" description="Helical" evidence="1">
    <location>
        <begin position="45"/>
        <end position="61"/>
    </location>
</feature>
<dbReference type="EMBL" id="CP000774">
    <property type="protein sequence ID" value="ABS64105.1"/>
    <property type="molecule type" value="Genomic_DNA"/>
</dbReference>
<evidence type="ECO:0000313" key="3">
    <source>
        <dbReference type="Proteomes" id="UP000006377"/>
    </source>
</evidence>
<dbReference type="STRING" id="402881.Plav_2496"/>
<gene>
    <name evidence="2" type="ordered locus">Plav_2496</name>
</gene>
<feature type="transmembrane region" description="Helical" evidence="1">
    <location>
        <begin position="67"/>
        <end position="87"/>
    </location>
</feature>
<dbReference type="HOGENOM" id="CLU_1925555_0_0_5"/>
<evidence type="ECO:0000256" key="1">
    <source>
        <dbReference type="SAM" id="Phobius"/>
    </source>
</evidence>
<dbReference type="Proteomes" id="UP000006377">
    <property type="component" value="Chromosome"/>
</dbReference>
<evidence type="ECO:0000313" key="2">
    <source>
        <dbReference type="EMBL" id="ABS64105.1"/>
    </source>
</evidence>
<feature type="transmembrane region" description="Helical" evidence="1">
    <location>
        <begin position="21"/>
        <end position="38"/>
    </location>
</feature>
<name>A7HW22_PARL1</name>
<sequence length="131" mass="14676">MDTVAALIGQISQAPYALRGGIYWLVFINSASLLFVFTRMMEARWIFAASLCSIALFGLAFDFSGFTALLAAVHFSVWAPLLIWLVWRNPVDGVREAWSFYMVLMFTSNLVALGFDVAGLYHWTEADRLPA</sequence>
<keyword evidence="1" id="KW-0812">Transmembrane</keyword>
<accession>A7HW22</accession>
<keyword evidence="1" id="KW-0472">Membrane</keyword>
<keyword evidence="3" id="KW-1185">Reference proteome</keyword>